<dbReference type="InterPro" id="IPR036397">
    <property type="entry name" value="RNaseH_sf"/>
</dbReference>
<dbReference type="PANTHER" id="PTHR33939">
    <property type="entry name" value="PROTEIN CBG22215"/>
    <property type="match status" value="1"/>
</dbReference>
<organism evidence="1 2">
    <name type="scientific">Leptidea sinapis</name>
    <dbReference type="NCBI Taxonomy" id="189913"/>
    <lineage>
        <taxon>Eukaryota</taxon>
        <taxon>Metazoa</taxon>
        <taxon>Ecdysozoa</taxon>
        <taxon>Arthropoda</taxon>
        <taxon>Hexapoda</taxon>
        <taxon>Insecta</taxon>
        <taxon>Pterygota</taxon>
        <taxon>Neoptera</taxon>
        <taxon>Endopterygota</taxon>
        <taxon>Lepidoptera</taxon>
        <taxon>Glossata</taxon>
        <taxon>Ditrysia</taxon>
        <taxon>Papilionoidea</taxon>
        <taxon>Pieridae</taxon>
        <taxon>Dismorphiinae</taxon>
        <taxon>Leptidea</taxon>
    </lineage>
</organism>
<keyword evidence="2" id="KW-1185">Reference proteome</keyword>
<dbReference type="PANTHER" id="PTHR33939:SF1">
    <property type="entry name" value="DUF4371 DOMAIN-CONTAINING PROTEIN"/>
    <property type="match status" value="1"/>
</dbReference>
<protein>
    <submittedName>
        <fullName evidence="1">Uncharacterized protein</fullName>
    </submittedName>
</protein>
<dbReference type="GO" id="GO:0003676">
    <property type="term" value="F:nucleic acid binding"/>
    <property type="evidence" value="ECO:0007669"/>
    <property type="project" value="InterPro"/>
</dbReference>
<dbReference type="AlphaFoldDB" id="A0A5E4Q5J9"/>
<dbReference type="Proteomes" id="UP000324832">
    <property type="component" value="Unassembled WGS sequence"/>
</dbReference>
<evidence type="ECO:0000313" key="1">
    <source>
        <dbReference type="EMBL" id="VVC92516.1"/>
    </source>
</evidence>
<gene>
    <name evidence="1" type="ORF">LSINAPIS_LOCUS4949</name>
</gene>
<name>A0A5E4Q5J9_9NEOP</name>
<sequence>MQVEETVSIKEDPSENNENDENVKLVIKNVFSRCKLEKDNGNLVFPLDKCIERTSFYAGIAKSTIYRDCHNIITEELPVFDINQYVVIMRAVNSILLNSKLGPSMNCTNYYMEYINQCKIIALPNVSLKSFSDLLVSLGFIYKLDSVGKLFLIERPIQIFTRFHYLSKVLKYRNMKDKQFYYIDERYIDDKCNFKKCWLQNAKNNPKPHDVFHCMVSSKKYECGFISSQICILDFKRWLLELALPKIQPESIIIMDENCYNNLSEEDEITEYHSKEEMMKYLKNNDIPYTENMRKAEIFELINKCVPQKQKYSNLYNNFKAHGHVLLCLPSKLSGLTLTELLWDHVKTMMTPNDTLNIKTIRHAVYKYLSTLPQKTFTELETKLIEMENEIFAMDATVEDYLEKEVNMVNSCDDF</sequence>
<accession>A0A5E4Q5J9</accession>
<reference evidence="1 2" key="1">
    <citation type="submission" date="2017-07" db="EMBL/GenBank/DDBJ databases">
        <authorList>
            <person name="Talla V."/>
            <person name="Backstrom N."/>
        </authorList>
    </citation>
    <scope>NUCLEOTIDE SEQUENCE [LARGE SCALE GENOMIC DNA]</scope>
</reference>
<dbReference type="EMBL" id="FZQP02001337">
    <property type="protein sequence ID" value="VVC92516.1"/>
    <property type="molecule type" value="Genomic_DNA"/>
</dbReference>
<proteinExistence type="predicted"/>
<dbReference type="Gene3D" id="3.30.420.10">
    <property type="entry name" value="Ribonuclease H-like superfamily/Ribonuclease H"/>
    <property type="match status" value="1"/>
</dbReference>
<evidence type="ECO:0000313" key="2">
    <source>
        <dbReference type="Proteomes" id="UP000324832"/>
    </source>
</evidence>